<dbReference type="AlphaFoldDB" id="A0A060N8Y0"/>
<dbReference type="SUPFAM" id="SSF56349">
    <property type="entry name" value="DNA breaking-rejoining enzymes"/>
    <property type="match status" value="1"/>
</dbReference>
<dbReference type="Gene3D" id="1.10.443.10">
    <property type="entry name" value="Intergrase catalytic core"/>
    <property type="match status" value="2"/>
</dbReference>
<comment type="subcellular location">
    <subcellularLocation>
        <location evidence="1">Cytoplasm</location>
    </subcellularLocation>
</comment>
<dbReference type="GO" id="GO:0007059">
    <property type="term" value="P:chromosome segregation"/>
    <property type="evidence" value="ECO:0007669"/>
    <property type="project" value="UniProtKB-KW"/>
</dbReference>
<evidence type="ECO:0000259" key="11">
    <source>
        <dbReference type="PROSITE" id="PS51900"/>
    </source>
</evidence>
<dbReference type="GO" id="GO:0003677">
    <property type="term" value="F:DNA binding"/>
    <property type="evidence" value="ECO:0007669"/>
    <property type="project" value="UniProtKB-UniRule"/>
</dbReference>
<dbReference type="Proteomes" id="UP000054164">
    <property type="component" value="Unassembled WGS sequence"/>
</dbReference>
<accession>A0A060N8Y0</accession>
<name>A0A060N8Y0_CLOBO</name>
<keyword evidence="8" id="KW-0131">Cell cycle</keyword>
<sequence>MNELPERVKDFLKYLKGIKNKSQNTIDGYEIDLRMFFRWYKLDKGLVSEDIKFQNIDIADITDNYIKSITLQDLFNFMYYLQNERNNGETSRARKVATLKSFFGFLEKKIKLIKENPARELETPKISKTRPVYLTIEECQRLLDAVKDGSIREKRNYCIMIILLNCGLRISELLNLNLKDIQEDILRVESGKGNKERFVCLNDITREAIRDYIKYEGITEGRMFNISDTQANNVIKKYSKIADIDKDVTAHKLRHTFASINMKKTQNMRYIQEALGHEHLTATQIYTHVLDEDKKKYANEVQIG</sequence>
<dbReference type="Pfam" id="PF00589">
    <property type="entry name" value="Phage_integrase"/>
    <property type="match status" value="1"/>
</dbReference>
<evidence type="ECO:0000256" key="9">
    <source>
        <dbReference type="PROSITE-ProRule" id="PRU01248"/>
    </source>
</evidence>
<dbReference type="GO" id="GO:0015074">
    <property type="term" value="P:DNA integration"/>
    <property type="evidence" value="ECO:0007669"/>
    <property type="project" value="UniProtKB-KW"/>
</dbReference>
<dbReference type="InterPro" id="IPR050090">
    <property type="entry name" value="Tyrosine_recombinase_XerCD"/>
</dbReference>
<dbReference type="RefSeq" id="WP_030032113.1">
    <property type="nucleotide sequence ID" value="NZ_BA000058.1"/>
</dbReference>
<dbReference type="EMBL" id="BA000058">
    <property type="protein sequence ID" value="BAO05018.1"/>
    <property type="molecule type" value="Genomic_DNA"/>
</dbReference>
<keyword evidence="2" id="KW-0963">Cytoplasm</keyword>
<dbReference type="HOGENOM" id="CLU_027562_9_6_9"/>
<evidence type="ECO:0000256" key="6">
    <source>
        <dbReference type="ARBA" id="ARBA00023125"/>
    </source>
</evidence>
<dbReference type="InterPro" id="IPR010998">
    <property type="entry name" value="Integrase_recombinase_N"/>
</dbReference>
<evidence type="ECO:0000256" key="8">
    <source>
        <dbReference type="ARBA" id="ARBA00023306"/>
    </source>
</evidence>
<keyword evidence="5" id="KW-0229">DNA integration</keyword>
<dbReference type="GO" id="GO:0051301">
    <property type="term" value="P:cell division"/>
    <property type="evidence" value="ECO:0007669"/>
    <property type="project" value="UniProtKB-KW"/>
</dbReference>
<keyword evidence="4" id="KW-0159">Chromosome partition</keyword>
<protein>
    <submittedName>
        <fullName evidence="12">Tyrosine recombinase XerC</fullName>
    </submittedName>
</protein>
<evidence type="ECO:0000259" key="10">
    <source>
        <dbReference type="PROSITE" id="PS51898"/>
    </source>
</evidence>
<evidence type="ECO:0000313" key="12">
    <source>
        <dbReference type="EMBL" id="BAO05018.1"/>
    </source>
</evidence>
<keyword evidence="3" id="KW-0132">Cell division</keyword>
<evidence type="ECO:0000256" key="3">
    <source>
        <dbReference type="ARBA" id="ARBA00022618"/>
    </source>
</evidence>
<dbReference type="PANTHER" id="PTHR30349">
    <property type="entry name" value="PHAGE INTEGRASE-RELATED"/>
    <property type="match status" value="1"/>
</dbReference>
<dbReference type="InterPro" id="IPR044068">
    <property type="entry name" value="CB"/>
</dbReference>
<evidence type="ECO:0000256" key="4">
    <source>
        <dbReference type="ARBA" id="ARBA00022829"/>
    </source>
</evidence>
<dbReference type="GO" id="GO:0006310">
    <property type="term" value="P:DNA recombination"/>
    <property type="evidence" value="ECO:0007669"/>
    <property type="project" value="UniProtKB-KW"/>
</dbReference>
<evidence type="ECO:0000256" key="2">
    <source>
        <dbReference type="ARBA" id="ARBA00022490"/>
    </source>
</evidence>
<keyword evidence="6 9" id="KW-0238">DNA-binding</keyword>
<dbReference type="GO" id="GO:0005737">
    <property type="term" value="C:cytoplasm"/>
    <property type="evidence" value="ECO:0007669"/>
    <property type="project" value="UniProtKB-SubCell"/>
</dbReference>
<keyword evidence="7" id="KW-0233">DNA recombination</keyword>
<evidence type="ECO:0000256" key="5">
    <source>
        <dbReference type="ARBA" id="ARBA00022908"/>
    </source>
</evidence>
<feature type="domain" description="Tyr recombinase" evidence="10">
    <location>
        <begin position="129"/>
        <end position="299"/>
    </location>
</feature>
<organism evidence="12">
    <name type="scientific">Clostridium botulinum B str. Osaka05</name>
    <dbReference type="NCBI Taxonomy" id="1407017"/>
    <lineage>
        <taxon>Bacteria</taxon>
        <taxon>Bacillati</taxon>
        <taxon>Bacillota</taxon>
        <taxon>Clostridia</taxon>
        <taxon>Eubacteriales</taxon>
        <taxon>Clostridiaceae</taxon>
        <taxon>Clostridium</taxon>
    </lineage>
</organism>
<dbReference type="PROSITE" id="PS51900">
    <property type="entry name" value="CB"/>
    <property type="match status" value="1"/>
</dbReference>
<gene>
    <name evidence="12" type="ORF">CBO05P1_299</name>
</gene>
<dbReference type="PANTHER" id="PTHR30349:SF77">
    <property type="entry name" value="TYROSINE RECOMBINASE XERC"/>
    <property type="match status" value="1"/>
</dbReference>
<evidence type="ECO:0000256" key="1">
    <source>
        <dbReference type="ARBA" id="ARBA00004496"/>
    </source>
</evidence>
<dbReference type="InterPro" id="IPR002104">
    <property type="entry name" value="Integrase_catalytic"/>
</dbReference>
<dbReference type="InterPro" id="IPR013762">
    <property type="entry name" value="Integrase-like_cat_sf"/>
</dbReference>
<proteinExistence type="predicted"/>
<evidence type="ECO:0000256" key="7">
    <source>
        <dbReference type="ARBA" id="ARBA00023172"/>
    </source>
</evidence>
<dbReference type="Gene3D" id="1.10.150.130">
    <property type="match status" value="1"/>
</dbReference>
<dbReference type="PROSITE" id="PS51898">
    <property type="entry name" value="TYR_RECOMBINASE"/>
    <property type="match status" value="1"/>
</dbReference>
<reference evidence="12" key="1">
    <citation type="submission" date="2013-10" db="EMBL/GenBank/DDBJ databases">
        <title>Draft genome sequence of Clostridium botulinum type B strain Osaka05.</title>
        <authorList>
            <person name="Sakaguchi Y."/>
            <person name="Hosomi K."/>
            <person name="Uchiyama J."/>
            <person name="Ogura Y."/>
            <person name="Sakaguchi M."/>
            <person name="Kohda T."/>
            <person name="Mukamoto M."/>
            <person name="Misawa N."/>
            <person name="Matsuzaki S."/>
            <person name="Hayashi T."/>
            <person name="Kozaki S."/>
        </authorList>
    </citation>
    <scope>NUCLEOTIDE SEQUENCE</scope>
    <source>
        <strain evidence="12">Osaka05</strain>
    </source>
</reference>
<feature type="domain" description="Core-binding (CB)" evidence="11">
    <location>
        <begin position="2"/>
        <end position="107"/>
    </location>
</feature>
<dbReference type="InterPro" id="IPR011010">
    <property type="entry name" value="DNA_brk_join_enz"/>
</dbReference>